<dbReference type="EMBL" id="DXBZ01000029">
    <property type="protein sequence ID" value="HIZ17711.1"/>
    <property type="molecule type" value="Genomic_DNA"/>
</dbReference>
<reference evidence="1" key="2">
    <citation type="submission" date="2021-04" db="EMBL/GenBank/DDBJ databases">
        <authorList>
            <person name="Gilroy R."/>
        </authorList>
    </citation>
    <scope>NUCLEOTIDE SEQUENCE</scope>
    <source>
        <strain evidence="1">ChiHecolR3B27-1887</strain>
    </source>
</reference>
<accession>A0A9D2DIM3</accession>
<evidence type="ECO:0000313" key="2">
    <source>
        <dbReference type="Proteomes" id="UP000824029"/>
    </source>
</evidence>
<proteinExistence type="predicted"/>
<gene>
    <name evidence="1" type="ORF">IAA22_01150</name>
</gene>
<protein>
    <submittedName>
        <fullName evidence="1">Uncharacterized protein</fullName>
    </submittedName>
</protein>
<organism evidence="1 2">
    <name type="scientific">Candidatus Olsenella stercoravium</name>
    <dbReference type="NCBI Taxonomy" id="2838713"/>
    <lineage>
        <taxon>Bacteria</taxon>
        <taxon>Bacillati</taxon>
        <taxon>Actinomycetota</taxon>
        <taxon>Coriobacteriia</taxon>
        <taxon>Coriobacteriales</taxon>
        <taxon>Atopobiaceae</taxon>
        <taxon>Olsenella</taxon>
    </lineage>
</organism>
<reference evidence="1" key="1">
    <citation type="journal article" date="2021" name="PeerJ">
        <title>Extensive microbial diversity within the chicken gut microbiome revealed by metagenomics and culture.</title>
        <authorList>
            <person name="Gilroy R."/>
            <person name="Ravi A."/>
            <person name="Getino M."/>
            <person name="Pursley I."/>
            <person name="Horton D.L."/>
            <person name="Alikhan N.F."/>
            <person name="Baker D."/>
            <person name="Gharbi K."/>
            <person name="Hall N."/>
            <person name="Watson M."/>
            <person name="Adriaenssens E.M."/>
            <person name="Foster-Nyarko E."/>
            <person name="Jarju S."/>
            <person name="Secka A."/>
            <person name="Antonio M."/>
            <person name="Oren A."/>
            <person name="Chaudhuri R.R."/>
            <person name="La Ragione R."/>
            <person name="Hildebrand F."/>
            <person name="Pallen M.J."/>
        </authorList>
    </citation>
    <scope>NUCLEOTIDE SEQUENCE</scope>
    <source>
        <strain evidence="1">ChiHecolR3B27-1887</strain>
    </source>
</reference>
<dbReference type="AlphaFoldDB" id="A0A9D2DIM3"/>
<name>A0A9D2DIM3_9ACTN</name>
<comment type="caution">
    <text evidence="1">The sequence shown here is derived from an EMBL/GenBank/DDBJ whole genome shotgun (WGS) entry which is preliminary data.</text>
</comment>
<dbReference type="Proteomes" id="UP000824029">
    <property type="component" value="Unassembled WGS sequence"/>
</dbReference>
<evidence type="ECO:0000313" key="1">
    <source>
        <dbReference type="EMBL" id="HIZ17711.1"/>
    </source>
</evidence>
<sequence length="116" mass="12247">MREHEVARFESVGDVRVVSIVEGDDEVLEVRQRVTGPSALLAYGEGEHSLRVLFAPAAVPGLLRAIGSAGSSSLAEYLAAEKNDAVDLMDLCDARGVAYTFVGIGPESGVQCRPAM</sequence>